<organism evidence="2 3">
    <name type="scientific">Actinoplanes couchii</name>
    <dbReference type="NCBI Taxonomy" id="403638"/>
    <lineage>
        <taxon>Bacteria</taxon>
        <taxon>Bacillati</taxon>
        <taxon>Actinomycetota</taxon>
        <taxon>Actinomycetes</taxon>
        <taxon>Micromonosporales</taxon>
        <taxon>Micromonosporaceae</taxon>
        <taxon>Actinoplanes</taxon>
    </lineage>
</organism>
<name>A0ABQ3WZK4_9ACTN</name>
<feature type="region of interest" description="Disordered" evidence="1">
    <location>
        <begin position="42"/>
        <end position="65"/>
    </location>
</feature>
<evidence type="ECO:0000256" key="1">
    <source>
        <dbReference type="SAM" id="MobiDB-lite"/>
    </source>
</evidence>
<reference evidence="2 3" key="1">
    <citation type="submission" date="2021-01" db="EMBL/GenBank/DDBJ databases">
        <title>Whole genome shotgun sequence of Actinoplanes couchii NBRC 106145.</title>
        <authorList>
            <person name="Komaki H."/>
            <person name="Tamura T."/>
        </authorList>
    </citation>
    <scope>NUCLEOTIDE SEQUENCE [LARGE SCALE GENOMIC DNA]</scope>
    <source>
        <strain evidence="2 3">NBRC 106145</strain>
    </source>
</reference>
<sequence>MPTTRAAVTLLGSQIAAAREERGWPAVVPRYLSGGEMPRRVSALARTEQTDSQPAEPSGICTRAD</sequence>
<dbReference type="Proteomes" id="UP000612282">
    <property type="component" value="Unassembled WGS sequence"/>
</dbReference>
<accession>A0ABQ3WZK4</accession>
<evidence type="ECO:0000313" key="2">
    <source>
        <dbReference type="EMBL" id="GID51710.1"/>
    </source>
</evidence>
<protein>
    <submittedName>
        <fullName evidence="2">Uncharacterized protein</fullName>
    </submittedName>
</protein>
<dbReference type="EMBL" id="BOMG01000004">
    <property type="protein sequence ID" value="GID51710.1"/>
    <property type="molecule type" value="Genomic_DNA"/>
</dbReference>
<keyword evidence="3" id="KW-1185">Reference proteome</keyword>
<gene>
    <name evidence="2" type="ORF">Aco03nite_001140</name>
</gene>
<comment type="caution">
    <text evidence="2">The sequence shown here is derived from an EMBL/GenBank/DDBJ whole genome shotgun (WGS) entry which is preliminary data.</text>
</comment>
<proteinExistence type="predicted"/>
<evidence type="ECO:0000313" key="3">
    <source>
        <dbReference type="Proteomes" id="UP000612282"/>
    </source>
</evidence>